<dbReference type="PROSITE" id="PS52016">
    <property type="entry name" value="TONB_DEPENDENT_REC_3"/>
    <property type="match status" value="1"/>
</dbReference>
<dbReference type="GO" id="GO:0015891">
    <property type="term" value="P:siderophore transport"/>
    <property type="evidence" value="ECO:0007669"/>
    <property type="project" value="UniProtKB-ARBA"/>
</dbReference>
<evidence type="ECO:0000256" key="9">
    <source>
        <dbReference type="ARBA" id="ARBA00023170"/>
    </source>
</evidence>
<evidence type="ECO:0000256" key="6">
    <source>
        <dbReference type="ARBA" id="ARBA00022729"/>
    </source>
</evidence>
<dbReference type="SUPFAM" id="SSF56935">
    <property type="entry name" value="Porins"/>
    <property type="match status" value="1"/>
</dbReference>
<accession>C8PIC3</accession>
<comment type="similarity">
    <text evidence="2 11">Belongs to the TonB-dependent receptor family.</text>
</comment>
<evidence type="ECO:0000256" key="2">
    <source>
        <dbReference type="ARBA" id="ARBA00009810"/>
    </source>
</evidence>
<evidence type="ECO:0000259" key="13">
    <source>
        <dbReference type="Pfam" id="PF07715"/>
    </source>
</evidence>
<keyword evidence="8 11" id="KW-0472">Membrane</keyword>
<evidence type="ECO:0000256" key="3">
    <source>
        <dbReference type="ARBA" id="ARBA00022448"/>
    </source>
</evidence>
<keyword evidence="5 11" id="KW-0812">Transmembrane</keyword>
<dbReference type="PANTHER" id="PTHR32552">
    <property type="entry name" value="FERRICHROME IRON RECEPTOR-RELATED"/>
    <property type="match status" value="1"/>
</dbReference>
<dbReference type="AlphaFoldDB" id="C8PIC3"/>
<dbReference type="EMBL" id="ACYG01000025">
    <property type="protein sequence ID" value="EEV17513.1"/>
    <property type="molecule type" value="Genomic_DNA"/>
</dbReference>
<sequence length="176" mass="19056">MKFKMSFGAALALFSFACAEQNAAANSASGENLGDIEVVEWANNDDGYRAVRSEIGKTTKRILEIPQTVNVVTQQHLKDKKPDTLAESLQNVSGISYANTTGNIFDAIIKRGFGEGRDGSIMRNGVPGAVIHNYNKTIQSVEVLKGPASMLYGAQQPGGVINMVTKKPQYEFINEL</sequence>
<keyword evidence="7" id="KW-0406">Ion transport</keyword>
<dbReference type="InterPro" id="IPR012910">
    <property type="entry name" value="Plug_dom"/>
</dbReference>
<gene>
    <name evidence="14" type="ORF">CAMGR0001_0104</name>
</gene>
<evidence type="ECO:0000256" key="12">
    <source>
        <dbReference type="SAM" id="SignalP"/>
    </source>
</evidence>
<evidence type="ECO:0000313" key="15">
    <source>
        <dbReference type="Proteomes" id="UP000005709"/>
    </source>
</evidence>
<evidence type="ECO:0000256" key="5">
    <source>
        <dbReference type="ARBA" id="ARBA00022692"/>
    </source>
</evidence>
<keyword evidence="6 12" id="KW-0732">Signal</keyword>
<feature type="signal peptide" evidence="12">
    <location>
        <begin position="1"/>
        <end position="19"/>
    </location>
</feature>
<feature type="domain" description="TonB-dependent receptor plug" evidence="13">
    <location>
        <begin position="63"/>
        <end position="160"/>
    </location>
</feature>
<dbReference type="GO" id="GO:0015344">
    <property type="term" value="F:siderophore uptake transmembrane transporter activity"/>
    <property type="evidence" value="ECO:0007669"/>
    <property type="project" value="TreeGrafter"/>
</dbReference>
<dbReference type="Gene3D" id="2.170.130.10">
    <property type="entry name" value="TonB-dependent receptor, plug domain"/>
    <property type="match status" value="1"/>
</dbReference>
<keyword evidence="4 11" id="KW-1134">Transmembrane beta strand</keyword>
<evidence type="ECO:0000256" key="10">
    <source>
        <dbReference type="ARBA" id="ARBA00023237"/>
    </source>
</evidence>
<dbReference type="GO" id="GO:0009279">
    <property type="term" value="C:cell outer membrane"/>
    <property type="evidence" value="ECO:0007669"/>
    <property type="project" value="UniProtKB-SubCell"/>
</dbReference>
<keyword evidence="9 14" id="KW-0675">Receptor</keyword>
<keyword evidence="3 11" id="KW-0813">Transport</keyword>
<comment type="caution">
    <text evidence="14">The sequence shown here is derived from an EMBL/GenBank/DDBJ whole genome shotgun (WGS) entry which is preliminary data.</text>
</comment>
<dbReference type="PANTHER" id="PTHR32552:SF85">
    <property type="entry name" value="BLL7968 PROTEIN"/>
    <property type="match status" value="1"/>
</dbReference>
<evidence type="ECO:0000313" key="14">
    <source>
        <dbReference type="EMBL" id="EEV17513.1"/>
    </source>
</evidence>
<dbReference type="FunFam" id="2.170.130.10:FF:000001">
    <property type="entry name" value="Catecholate siderophore TonB-dependent receptor"/>
    <property type="match status" value="1"/>
</dbReference>
<feature type="chain" id="PRO_5002991112" evidence="12">
    <location>
        <begin position="20"/>
        <end position="176"/>
    </location>
</feature>
<evidence type="ECO:0000256" key="8">
    <source>
        <dbReference type="ARBA" id="ARBA00023136"/>
    </source>
</evidence>
<dbReference type="InterPro" id="IPR039426">
    <property type="entry name" value="TonB-dep_rcpt-like"/>
</dbReference>
<protein>
    <submittedName>
        <fullName evidence="14">TonB-dependent receptor plug domain protein</fullName>
    </submittedName>
</protein>
<keyword evidence="15" id="KW-1185">Reference proteome</keyword>
<dbReference type="eggNOG" id="COG4774">
    <property type="taxonomic scope" value="Bacteria"/>
</dbReference>
<proteinExistence type="inferred from homology"/>
<dbReference type="InterPro" id="IPR037066">
    <property type="entry name" value="Plug_dom_sf"/>
</dbReference>
<evidence type="ECO:0000256" key="7">
    <source>
        <dbReference type="ARBA" id="ARBA00023065"/>
    </source>
</evidence>
<dbReference type="Pfam" id="PF07715">
    <property type="entry name" value="Plug"/>
    <property type="match status" value="1"/>
</dbReference>
<evidence type="ECO:0000256" key="4">
    <source>
        <dbReference type="ARBA" id="ARBA00022452"/>
    </source>
</evidence>
<dbReference type="PROSITE" id="PS51257">
    <property type="entry name" value="PROKAR_LIPOPROTEIN"/>
    <property type="match status" value="1"/>
</dbReference>
<dbReference type="RefSeq" id="WP_005871573.1">
    <property type="nucleotide sequence ID" value="NZ_ACYG01000025.1"/>
</dbReference>
<comment type="subcellular location">
    <subcellularLocation>
        <location evidence="1 11">Cell outer membrane</location>
        <topology evidence="1 11">Multi-pass membrane protein</topology>
    </subcellularLocation>
</comment>
<dbReference type="Proteomes" id="UP000005709">
    <property type="component" value="Unassembled WGS sequence"/>
</dbReference>
<organism evidence="14 15">
    <name type="scientific">Campylobacter gracilis RM3268</name>
    <dbReference type="NCBI Taxonomy" id="553220"/>
    <lineage>
        <taxon>Bacteria</taxon>
        <taxon>Pseudomonadati</taxon>
        <taxon>Campylobacterota</taxon>
        <taxon>Epsilonproteobacteria</taxon>
        <taxon>Campylobacterales</taxon>
        <taxon>Campylobacteraceae</taxon>
        <taxon>Campylobacter</taxon>
    </lineage>
</organism>
<evidence type="ECO:0000256" key="1">
    <source>
        <dbReference type="ARBA" id="ARBA00004571"/>
    </source>
</evidence>
<reference evidence="14 15" key="1">
    <citation type="submission" date="2009-07" db="EMBL/GenBank/DDBJ databases">
        <authorList>
            <person name="Madupu R."/>
            <person name="Sebastian Y."/>
            <person name="Durkin A.S."/>
            <person name="Torralba M."/>
            <person name="Methe B."/>
            <person name="Sutton G.G."/>
            <person name="Strausberg R.L."/>
            <person name="Nelson K.E."/>
        </authorList>
    </citation>
    <scope>NUCLEOTIDE SEQUENCE [LARGE SCALE GENOMIC DNA]</scope>
    <source>
        <strain evidence="14 15">RM3268</strain>
    </source>
</reference>
<name>C8PIC3_9BACT</name>
<keyword evidence="10 11" id="KW-0998">Cell outer membrane</keyword>
<evidence type="ECO:0000256" key="11">
    <source>
        <dbReference type="PROSITE-ProRule" id="PRU01360"/>
    </source>
</evidence>